<keyword evidence="2" id="KW-0067">ATP-binding</keyword>
<feature type="binding site" evidence="2">
    <location>
        <position position="167"/>
    </location>
    <ligand>
        <name>ATP</name>
        <dbReference type="ChEBI" id="CHEBI:30616"/>
    </ligand>
</feature>
<dbReference type="GO" id="GO:0000049">
    <property type="term" value="F:tRNA binding"/>
    <property type="evidence" value="ECO:0007669"/>
    <property type="project" value="UniProtKB-KW"/>
</dbReference>
<dbReference type="GO" id="GO:0005524">
    <property type="term" value="F:ATP binding"/>
    <property type="evidence" value="ECO:0007669"/>
    <property type="project" value="UniProtKB-KW"/>
</dbReference>
<evidence type="ECO:0000313" key="3">
    <source>
        <dbReference type="EMBL" id="RCX16593.1"/>
    </source>
</evidence>
<comment type="catalytic activity">
    <reaction evidence="2">
        <text>cytidine(34) in elongator tRNA(Met) + acetate + ATP = N(4)-acetylcytidine(34) in elongator tRNA(Met) + AMP + diphosphate</text>
        <dbReference type="Rhea" id="RHEA:58144"/>
        <dbReference type="Rhea" id="RHEA-COMP:10693"/>
        <dbReference type="Rhea" id="RHEA-COMP:10694"/>
        <dbReference type="ChEBI" id="CHEBI:30089"/>
        <dbReference type="ChEBI" id="CHEBI:30616"/>
        <dbReference type="ChEBI" id="CHEBI:33019"/>
        <dbReference type="ChEBI" id="CHEBI:74900"/>
        <dbReference type="ChEBI" id="CHEBI:82748"/>
        <dbReference type="ChEBI" id="CHEBI:456215"/>
    </reaction>
</comment>
<dbReference type="RefSeq" id="WP_341457397.1">
    <property type="nucleotide sequence ID" value="NZ_QPJT01000010.1"/>
</dbReference>
<accession>A0A369B532</accession>
<keyword evidence="2" id="KW-0436">Ligase</keyword>
<organism evidence="3 4">
    <name type="scientific">Anaerobacterium chartisolvens</name>
    <dbReference type="NCBI Taxonomy" id="1297424"/>
    <lineage>
        <taxon>Bacteria</taxon>
        <taxon>Bacillati</taxon>
        <taxon>Bacillota</taxon>
        <taxon>Clostridia</taxon>
        <taxon>Eubacteriales</taxon>
        <taxon>Oscillospiraceae</taxon>
        <taxon>Anaerobacterium</taxon>
    </lineage>
</organism>
<keyword evidence="3" id="KW-0808">Transferase</keyword>
<protein>
    <recommendedName>
        <fullName evidence="2">tRNA(Met) cytidine acetate ligase</fullName>
        <ecNumber evidence="2">6.3.4.-</ecNumber>
    </recommendedName>
</protein>
<reference evidence="3 4" key="1">
    <citation type="submission" date="2018-07" db="EMBL/GenBank/DDBJ databases">
        <title>Genomic Encyclopedia of Type Strains, Phase IV (KMG-IV): sequencing the most valuable type-strain genomes for metagenomic binning, comparative biology and taxonomic classification.</title>
        <authorList>
            <person name="Goeker M."/>
        </authorList>
    </citation>
    <scope>NUCLEOTIDE SEQUENCE [LARGE SCALE GENOMIC DNA]</scope>
    <source>
        <strain evidence="3 4">DSM 27016</strain>
    </source>
</reference>
<keyword evidence="2" id="KW-0963">Cytoplasm</keyword>
<evidence type="ECO:0000256" key="2">
    <source>
        <dbReference type="HAMAP-Rule" id="MF_01539"/>
    </source>
</evidence>
<dbReference type="AlphaFoldDB" id="A0A369B532"/>
<dbReference type="InterPro" id="IPR014729">
    <property type="entry name" value="Rossmann-like_a/b/a_fold"/>
</dbReference>
<dbReference type="Gene3D" id="3.40.50.620">
    <property type="entry name" value="HUPs"/>
    <property type="match status" value="1"/>
</dbReference>
<sequence length="435" mass="47593">MNLKATGLIVEYNPFHNGHLHHLRQSKQISGANCTVCVMSGNFIQRGEPSIVNKWARTEMALASGIDLVLELPVVYSMSSAEFFAYGAVRLLDSTGVVDSICFGSESESIQELDTLASVLADEPASYKRLLKENLARGLSYASSREKALQSYFPASSGIEAILNSSNNILGIEYLKALKRLNSNMLPFTIKRIHNEYNSIEMTGSISSATSIRKNIFSSPGDAVYSSQAEKALPSYVTSILDKEFNAGRGPICSSRYESIIISSIRSAPASALRKLPYVSEGMENRLKSAAAEAGSLNELIDRISTKRYPKTRIQRILFSILTGVTGEELENFSAYSGPQYIRVLGFNGTGRLLLSQINKKATLPVIVKAAGFKNSCNPLLRRMLQIEAHATDQYVLGYSNPEFKKAGQEFTQNIILKGHPPCLSGDIPLPLTSL</sequence>
<dbReference type="Pfam" id="PF05636">
    <property type="entry name" value="HIGH_NTase1"/>
    <property type="match status" value="1"/>
</dbReference>
<comment type="caution">
    <text evidence="3">The sequence shown here is derived from an EMBL/GenBank/DDBJ whole genome shotgun (WGS) entry which is preliminary data.</text>
</comment>
<dbReference type="GO" id="GO:0006400">
    <property type="term" value="P:tRNA modification"/>
    <property type="evidence" value="ECO:0007669"/>
    <property type="project" value="UniProtKB-UniRule"/>
</dbReference>
<name>A0A369B532_9FIRM</name>
<dbReference type="SUPFAM" id="SSF52374">
    <property type="entry name" value="Nucleotidylyl transferase"/>
    <property type="match status" value="1"/>
</dbReference>
<proteinExistence type="inferred from homology"/>
<dbReference type="GO" id="GO:0016879">
    <property type="term" value="F:ligase activity, forming carbon-nitrogen bonds"/>
    <property type="evidence" value="ECO:0007669"/>
    <property type="project" value="UniProtKB-UniRule"/>
</dbReference>
<keyword evidence="2" id="KW-0820">tRNA-binding</keyword>
<dbReference type="NCBIfam" id="NF010191">
    <property type="entry name" value="PRK13670.1"/>
    <property type="match status" value="1"/>
</dbReference>
<dbReference type="GO" id="GO:0005737">
    <property type="term" value="C:cytoplasm"/>
    <property type="evidence" value="ECO:0007669"/>
    <property type="project" value="UniProtKB-SubCell"/>
</dbReference>
<keyword evidence="1 2" id="KW-0819">tRNA processing</keyword>
<evidence type="ECO:0000313" key="4">
    <source>
        <dbReference type="Proteomes" id="UP000253034"/>
    </source>
</evidence>
<feature type="binding site" evidence="2">
    <location>
        <begin position="9"/>
        <end position="22"/>
    </location>
    <ligand>
        <name>ATP</name>
        <dbReference type="ChEBI" id="CHEBI:30616"/>
    </ligand>
</feature>
<evidence type="ECO:0000256" key="1">
    <source>
        <dbReference type="ARBA" id="ARBA00022694"/>
    </source>
</evidence>
<dbReference type="PANTHER" id="PTHR37825">
    <property type="entry name" value="TRNA(MET) CYTIDINE ACETATE LIGASE"/>
    <property type="match status" value="1"/>
</dbReference>
<dbReference type="HAMAP" id="MF_01539">
    <property type="entry name" value="TmcAL"/>
    <property type="match status" value="1"/>
</dbReference>
<gene>
    <name evidence="2" type="primary">tmcAL</name>
    <name evidence="3" type="ORF">DFR58_11089</name>
</gene>
<comment type="function">
    <text evidence="2">Catalyzes the formation of N(4)-acetylcytidine (ac(4)C) at the wobble position of elongator tRNA(Met), using acetate and ATP as substrates. First activates an acetate ion to form acetyladenylate (Ac-AMP) and then transfers the acetyl group to tRNA to form ac(4)C34.</text>
</comment>
<dbReference type="GO" id="GO:0016740">
    <property type="term" value="F:transferase activity"/>
    <property type="evidence" value="ECO:0007669"/>
    <property type="project" value="UniProtKB-KW"/>
</dbReference>
<comment type="subcellular location">
    <subcellularLocation>
        <location evidence="2">Cytoplasm</location>
    </subcellularLocation>
</comment>
<dbReference type="InterPro" id="IPR008513">
    <property type="entry name" value="tRNA(Met)_cyd_acetate_ligase"/>
</dbReference>
<dbReference type="EMBL" id="QPJT01000010">
    <property type="protein sequence ID" value="RCX16593.1"/>
    <property type="molecule type" value="Genomic_DNA"/>
</dbReference>
<keyword evidence="2" id="KW-0694">RNA-binding</keyword>
<dbReference type="PANTHER" id="PTHR37825:SF1">
    <property type="entry name" value="TRNA(MET) CYTIDINE ACETATE LIGASE"/>
    <property type="match status" value="1"/>
</dbReference>
<dbReference type="Proteomes" id="UP000253034">
    <property type="component" value="Unassembled WGS sequence"/>
</dbReference>
<keyword evidence="4" id="KW-1185">Reference proteome</keyword>
<dbReference type="EC" id="6.3.4.-" evidence="2"/>
<keyword evidence="2" id="KW-0547">Nucleotide-binding</keyword>
<feature type="binding site" evidence="2">
    <location>
        <begin position="192"/>
        <end position="193"/>
    </location>
    <ligand>
        <name>ATP</name>
        <dbReference type="ChEBI" id="CHEBI:30616"/>
    </ligand>
</feature>
<feature type="binding site" evidence="2">
    <location>
        <position position="104"/>
    </location>
    <ligand>
        <name>ATP</name>
        <dbReference type="ChEBI" id="CHEBI:30616"/>
    </ligand>
</feature>
<comment type="similarity">
    <text evidence="2">Belongs to the TmcAL family.</text>
</comment>